<keyword evidence="2" id="KW-1185">Reference proteome</keyword>
<dbReference type="AlphaFoldDB" id="A0A8H6JSM7"/>
<evidence type="ECO:0000313" key="2">
    <source>
        <dbReference type="Proteomes" id="UP000652219"/>
    </source>
</evidence>
<dbReference type="EMBL" id="WIGN01000016">
    <property type="protein sequence ID" value="KAF6818278.1"/>
    <property type="molecule type" value="Genomic_DNA"/>
</dbReference>
<name>A0A8H6JSM7_9PEZI</name>
<dbReference type="Proteomes" id="UP000652219">
    <property type="component" value="Unassembled WGS sequence"/>
</dbReference>
<reference evidence="1 2" key="1">
    <citation type="journal article" date="2020" name="Phytopathology">
        <title>Genome Sequence Resources of Colletotrichum truncatum, C. plurivorum, C. musicola, and C. sojae: Four Species Pathogenic to Soybean (Glycine max).</title>
        <authorList>
            <person name="Rogerio F."/>
            <person name="Boufleur T.R."/>
            <person name="Ciampi-Guillardi M."/>
            <person name="Sukno S.A."/>
            <person name="Thon M.R."/>
            <person name="Massola Junior N.S."/>
            <person name="Baroncelli R."/>
        </authorList>
    </citation>
    <scope>NUCLEOTIDE SEQUENCE [LARGE SCALE GENOMIC DNA]</scope>
    <source>
        <strain evidence="1 2">LFN0009</strain>
    </source>
</reference>
<comment type="caution">
    <text evidence="1">The sequence shown here is derived from an EMBL/GenBank/DDBJ whole genome shotgun (WGS) entry which is preliminary data.</text>
</comment>
<organism evidence="1 2">
    <name type="scientific">Colletotrichum sojae</name>
    <dbReference type="NCBI Taxonomy" id="2175907"/>
    <lineage>
        <taxon>Eukaryota</taxon>
        <taxon>Fungi</taxon>
        <taxon>Dikarya</taxon>
        <taxon>Ascomycota</taxon>
        <taxon>Pezizomycotina</taxon>
        <taxon>Sordariomycetes</taxon>
        <taxon>Hypocreomycetidae</taxon>
        <taxon>Glomerellales</taxon>
        <taxon>Glomerellaceae</taxon>
        <taxon>Colletotrichum</taxon>
        <taxon>Colletotrichum orchidearum species complex</taxon>
    </lineage>
</organism>
<accession>A0A8H6JSM7</accession>
<protein>
    <submittedName>
        <fullName evidence="1">Uncharacterized protein</fullName>
    </submittedName>
</protein>
<proteinExistence type="predicted"/>
<evidence type="ECO:0000313" key="1">
    <source>
        <dbReference type="EMBL" id="KAF6818278.1"/>
    </source>
</evidence>
<gene>
    <name evidence="1" type="ORF">CSOJ01_01919</name>
</gene>
<sequence length="228" mass="25949">MADITTGTVRESFGLAAVALQEIDPLVEDIRKVLVSLEILTDVGGEVNYARRLIRMIRRLLDEEIGHEKLRQRVEDHAQRSLRKFNKTCAAFRLEVQNLPKAEHFRPGLSGRPGFRDRIRLAWSNRRFKVFLRGLDDAVLLLTETLVRLKHPDLCERHLKEKLAEYLRQEPDSPLDDMEHYQAAFPAEGNTYVNLDRVKEGLEWGGAASGSAYAVAVTSQMFLSIPSP</sequence>